<dbReference type="Proteomes" id="UP000264800">
    <property type="component" value="Unplaced"/>
</dbReference>
<evidence type="ECO:0000256" key="2">
    <source>
        <dbReference type="SAM" id="SignalP"/>
    </source>
</evidence>
<dbReference type="GeneTree" id="ENSGT00390000013684"/>
<dbReference type="Ensembl" id="ENSKMAT00000003169.1">
    <property type="protein sequence ID" value="ENSKMAP00000003106.1"/>
    <property type="gene ID" value="ENSKMAG00000002376.1"/>
</dbReference>
<keyword evidence="2" id="KW-0732">Signal</keyword>
<feature type="chain" id="PRO_5018649794" evidence="2">
    <location>
        <begin position="18"/>
        <end position="552"/>
    </location>
</feature>
<protein>
    <submittedName>
        <fullName evidence="3">Coiled-coil domain-containing protein 157</fullName>
    </submittedName>
</protein>
<dbReference type="InterPro" id="IPR029681">
    <property type="entry name" value="CCDC157"/>
</dbReference>
<evidence type="ECO:0000313" key="4">
    <source>
        <dbReference type="Proteomes" id="UP000264800"/>
    </source>
</evidence>
<proteinExistence type="predicted"/>
<dbReference type="PANTHER" id="PTHR43696">
    <property type="entry name" value="COILED-COIL DOMAIN-CONTAINING PROTEIN 157"/>
    <property type="match status" value="1"/>
</dbReference>
<dbReference type="STRING" id="37003.ENSKMAP00000003106"/>
<reference evidence="3" key="2">
    <citation type="submission" date="2025-09" db="UniProtKB">
        <authorList>
            <consortium name="Ensembl"/>
        </authorList>
    </citation>
    <scope>IDENTIFICATION</scope>
</reference>
<dbReference type="SUPFAM" id="SSF57997">
    <property type="entry name" value="Tropomyosin"/>
    <property type="match status" value="1"/>
</dbReference>
<dbReference type="AlphaFoldDB" id="A0A3Q2ZHC4"/>
<feature type="coiled-coil region" evidence="1">
    <location>
        <begin position="189"/>
        <end position="430"/>
    </location>
</feature>
<name>A0A3Q2ZHC4_KRYMA</name>
<dbReference type="OMA" id="QDQLWSP"/>
<sequence>MTNTVLKLACYMMIVSAFLCSFSLQEILTDMTKQEKSKTESPVSSKSSSRTDLCKHCTSAWSSTTSFTRLPQNNAPSSPRHNITCYPKAEQRHVSCQTTESSLIPCDACHQVQSLLRHTGVALMDLFRSEGLPSSLQPLSAAMEDAVDVGHMMVGDVAQWADEQLRDMRRLAKHLQDVRGTVQPLKGRLDVAETERDRLRSQLDRAQKEFKQKLEKLQTNIVQLEFSLQKAQRSSKETEQRLQDEQQQLKKENLSLEESNNQLKEKVALQQDALQELETEKTELHKKVKNLQAEKETFCRLQQSVQQLQTQLSDTQVLLDKEKAKYLSACRQQESMQAKQKSLLGRVNVLDEECEELQRQLGEKEEAQISLHSQLQQMSEVKEQQQAQLIQQQNLCEKLQREKQTTETRVDELKKHVSELMDRVQALRERERQLVAFPELSNWARAQPQSTGNVILDMEQQLQVNSIRIKVLEQENTTLRKSLEKLRQRAQRHAPRVRMCTRNLRFRLMGIIRVITKSGEIVCLSRKHRLRRREVEPVYILGVSRANADTIM</sequence>
<feature type="coiled-coil region" evidence="1">
    <location>
        <begin position="455"/>
        <end position="489"/>
    </location>
</feature>
<dbReference type="PANTHER" id="PTHR43696:SF9">
    <property type="entry name" value="COILED-COIL DOMAIN-CONTAINING PROTEIN 157"/>
    <property type="match status" value="1"/>
</dbReference>
<evidence type="ECO:0000256" key="1">
    <source>
        <dbReference type="SAM" id="Coils"/>
    </source>
</evidence>
<feature type="signal peptide" evidence="2">
    <location>
        <begin position="1"/>
        <end position="17"/>
    </location>
</feature>
<keyword evidence="1" id="KW-0175">Coiled coil</keyword>
<accession>A0A3Q2ZHC4</accession>
<evidence type="ECO:0000313" key="3">
    <source>
        <dbReference type="Ensembl" id="ENSKMAP00000003106.1"/>
    </source>
</evidence>
<keyword evidence="4" id="KW-1185">Reference proteome</keyword>
<organism evidence="3 4">
    <name type="scientific">Kryptolebias marmoratus</name>
    <name type="common">Mangrove killifish</name>
    <name type="synonym">Rivulus marmoratus</name>
    <dbReference type="NCBI Taxonomy" id="37003"/>
    <lineage>
        <taxon>Eukaryota</taxon>
        <taxon>Metazoa</taxon>
        <taxon>Chordata</taxon>
        <taxon>Craniata</taxon>
        <taxon>Vertebrata</taxon>
        <taxon>Euteleostomi</taxon>
        <taxon>Actinopterygii</taxon>
        <taxon>Neopterygii</taxon>
        <taxon>Teleostei</taxon>
        <taxon>Neoteleostei</taxon>
        <taxon>Acanthomorphata</taxon>
        <taxon>Ovalentaria</taxon>
        <taxon>Atherinomorphae</taxon>
        <taxon>Cyprinodontiformes</taxon>
        <taxon>Rivulidae</taxon>
        <taxon>Kryptolebias</taxon>
    </lineage>
</organism>
<reference evidence="3" key="1">
    <citation type="submission" date="2025-08" db="UniProtKB">
        <authorList>
            <consortium name="Ensembl"/>
        </authorList>
    </citation>
    <scope>IDENTIFICATION</scope>
</reference>